<dbReference type="GO" id="GO:0006096">
    <property type="term" value="P:glycolytic process"/>
    <property type="evidence" value="ECO:0007669"/>
    <property type="project" value="UniProtKB-UniRule"/>
</dbReference>
<evidence type="ECO:0000256" key="9">
    <source>
        <dbReference type="HAMAP-Rule" id="MF_00147"/>
    </source>
</evidence>
<dbReference type="EC" id="5.3.1.1" evidence="3 9"/>
<accession>A0A1X6XGX9</accession>
<dbReference type="FunFam" id="3.20.20.70:FF:000016">
    <property type="entry name" value="Triosephosphate isomerase"/>
    <property type="match status" value="1"/>
</dbReference>
<comment type="pathway">
    <text evidence="1 9 10">Carbohydrate degradation; glycolysis; D-glyceraldehyde 3-phosphate from glycerone phosphate: step 1/1.</text>
</comment>
<feature type="binding site" evidence="9">
    <location>
        <begin position="21"/>
        <end position="23"/>
    </location>
    <ligand>
        <name>substrate</name>
    </ligand>
</feature>
<dbReference type="HAMAP" id="MF_00147_B">
    <property type="entry name" value="TIM_B"/>
    <property type="match status" value="1"/>
</dbReference>
<dbReference type="UniPathway" id="UPA00109">
    <property type="reaction ID" value="UER00189"/>
</dbReference>
<dbReference type="GO" id="GO:0004807">
    <property type="term" value="F:triose-phosphate isomerase activity"/>
    <property type="evidence" value="ECO:0007669"/>
    <property type="project" value="UniProtKB-UniRule"/>
</dbReference>
<evidence type="ECO:0000256" key="6">
    <source>
        <dbReference type="ARBA" id="ARBA00022490"/>
    </source>
</evidence>
<evidence type="ECO:0000256" key="4">
    <source>
        <dbReference type="ARBA" id="ARBA00019397"/>
    </source>
</evidence>
<dbReference type="InterPro" id="IPR013785">
    <property type="entry name" value="Aldolase_TIM"/>
</dbReference>
<evidence type="ECO:0000256" key="3">
    <source>
        <dbReference type="ARBA" id="ARBA00011940"/>
    </source>
</evidence>
<dbReference type="PROSITE" id="PS00171">
    <property type="entry name" value="TIM_1"/>
    <property type="match status" value="1"/>
</dbReference>
<evidence type="ECO:0000256" key="8">
    <source>
        <dbReference type="ARBA" id="ARBA00023235"/>
    </source>
</evidence>
<reference evidence="12" key="1">
    <citation type="submission" date="2017-02" db="EMBL/GenBank/DDBJ databases">
        <authorList>
            <person name="Dridi B."/>
        </authorList>
    </citation>
    <scope>NUCLEOTIDE SEQUENCE [LARGE SCALE GENOMIC DNA]</scope>
    <source>
        <strain evidence="12">B Co 03.10</strain>
    </source>
</reference>
<name>A0A1X6XGX9_9MICO</name>
<dbReference type="PANTHER" id="PTHR21139">
    <property type="entry name" value="TRIOSEPHOSPHATE ISOMERASE"/>
    <property type="match status" value="1"/>
</dbReference>
<dbReference type="PROSITE" id="PS51440">
    <property type="entry name" value="TIM_2"/>
    <property type="match status" value="1"/>
</dbReference>
<protein>
    <recommendedName>
        <fullName evidence="4 9">Triosephosphate isomerase</fullName>
        <shortName evidence="9">TIM</shortName>
        <shortName evidence="9">TPI</shortName>
        <ecNumber evidence="3 9">5.3.1.1</ecNumber>
    </recommendedName>
    <alternativeName>
        <fullName evidence="9">Triose-phosphate isomerase</fullName>
    </alternativeName>
</protein>
<evidence type="ECO:0000256" key="1">
    <source>
        <dbReference type="ARBA" id="ARBA00004680"/>
    </source>
</evidence>
<dbReference type="Proteomes" id="UP000196581">
    <property type="component" value="Unassembled WGS sequence"/>
</dbReference>
<comment type="pathway">
    <text evidence="9 10">Carbohydrate biosynthesis; gluconeogenesis.</text>
</comment>
<sequence length="272" mass="28508">MAQAQTPAQAQAQRTPLIAGNWKMNLDHFEALTLVQKLAWALRDAKVDLSAIDVALLPPFTDIRSVQTLVQGEKMDLAYGSQDLSQHDAGAYTGDVSGAFLTRLGCQYALVGHSERREHHAEDDAQVRAKLTAALRHGLTPILCVGEALDVRRAGDHISHVLAQVDAALDGSSADDLAGLVIAYEPVWAIGTGETAGPAEAQEMAAAIRARVVETHGTTCGDSTRILYGGSVKTDNAAAIVSADDVDGALVGGASLDPTGFADLIAAVHRVD</sequence>
<comment type="subunit">
    <text evidence="9 10">Homodimer.</text>
</comment>
<comment type="similarity">
    <text evidence="2 9 10">Belongs to the triosephosphate isomerase family.</text>
</comment>
<dbReference type="GO" id="GO:0019563">
    <property type="term" value="P:glycerol catabolic process"/>
    <property type="evidence" value="ECO:0007669"/>
    <property type="project" value="TreeGrafter"/>
</dbReference>
<comment type="function">
    <text evidence="9">Involved in the gluconeogenesis. Catalyzes stereospecifically the conversion of dihydroxyacetone phosphate (DHAP) to D-glyceraldehyde-3-phosphate (G3P).</text>
</comment>
<keyword evidence="6 9" id="KW-0963">Cytoplasm</keyword>
<feature type="binding site" evidence="9">
    <location>
        <position position="231"/>
    </location>
    <ligand>
        <name>substrate</name>
    </ligand>
</feature>
<dbReference type="NCBIfam" id="TIGR00419">
    <property type="entry name" value="tim"/>
    <property type="match status" value="1"/>
</dbReference>
<dbReference type="AlphaFoldDB" id="A0A1X6XGX9"/>
<dbReference type="Gene3D" id="3.20.20.70">
    <property type="entry name" value="Aldolase class I"/>
    <property type="match status" value="1"/>
</dbReference>
<dbReference type="RefSeq" id="WP_087007351.1">
    <property type="nucleotide sequence ID" value="NZ_FWFF01000014.1"/>
</dbReference>
<feature type="active site" description="Electrophile" evidence="9">
    <location>
        <position position="113"/>
    </location>
</feature>
<organism evidence="11 12">
    <name type="scientific">Brevibacterium yomogidense</name>
    <dbReference type="NCBI Taxonomy" id="946573"/>
    <lineage>
        <taxon>Bacteria</taxon>
        <taxon>Bacillati</taxon>
        <taxon>Actinomycetota</taxon>
        <taxon>Actinomycetes</taxon>
        <taxon>Micrococcales</taxon>
        <taxon>Brevibacteriaceae</taxon>
        <taxon>Brevibacterium</taxon>
    </lineage>
</organism>
<keyword evidence="8 9" id="KW-0413">Isomerase</keyword>
<dbReference type="Pfam" id="PF00121">
    <property type="entry name" value="TIM"/>
    <property type="match status" value="1"/>
</dbReference>
<dbReference type="UniPathway" id="UPA00138"/>
<dbReference type="SUPFAM" id="SSF51351">
    <property type="entry name" value="Triosephosphate isomerase (TIM)"/>
    <property type="match status" value="1"/>
</dbReference>
<evidence type="ECO:0000256" key="2">
    <source>
        <dbReference type="ARBA" id="ARBA00007422"/>
    </source>
</evidence>
<evidence type="ECO:0000256" key="7">
    <source>
        <dbReference type="ARBA" id="ARBA00023152"/>
    </source>
</evidence>
<dbReference type="CDD" id="cd00311">
    <property type="entry name" value="TIM"/>
    <property type="match status" value="1"/>
</dbReference>
<comment type="catalytic activity">
    <reaction evidence="9 10">
        <text>D-glyceraldehyde 3-phosphate = dihydroxyacetone phosphate</text>
        <dbReference type="Rhea" id="RHEA:18585"/>
        <dbReference type="ChEBI" id="CHEBI:57642"/>
        <dbReference type="ChEBI" id="CHEBI:59776"/>
        <dbReference type="EC" id="5.3.1.1"/>
    </reaction>
</comment>
<evidence type="ECO:0000256" key="5">
    <source>
        <dbReference type="ARBA" id="ARBA00022432"/>
    </source>
</evidence>
<dbReference type="GO" id="GO:0005829">
    <property type="term" value="C:cytosol"/>
    <property type="evidence" value="ECO:0007669"/>
    <property type="project" value="TreeGrafter"/>
</dbReference>
<comment type="subcellular location">
    <subcellularLocation>
        <location evidence="9 10">Cytoplasm</location>
    </subcellularLocation>
</comment>
<dbReference type="EMBL" id="FWFF01000014">
    <property type="protein sequence ID" value="SLM98368.1"/>
    <property type="molecule type" value="Genomic_DNA"/>
</dbReference>
<keyword evidence="7 9" id="KW-0324">Glycolysis</keyword>
<dbReference type="PANTHER" id="PTHR21139:SF42">
    <property type="entry name" value="TRIOSEPHOSPHATE ISOMERASE"/>
    <property type="match status" value="1"/>
</dbReference>
<feature type="active site" description="Proton acceptor" evidence="9">
    <location>
        <position position="185"/>
    </location>
</feature>
<proteinExistence type="inferred from homology"/>
<keyword evidence="12" id="KW-1185">Reference proteome</keyword>
<feature type="binding site" evidence="9">
    <location>
        <position position="191"/>
    </location>
    <ligand>
        <name>substrate</name>
    </ligand>
</feature>
<keyword evidence="5 9" id="KW-0312">Gluconeogenesis</keyword>
<feature type="binding site" evidence="9">
    <location>
        <begin position="252"/>
        <end position="253"/>
    </location>
    <ligand>
        <name>substrate</name>
    </ligand>
</feature>
<gene>
    <name evidence="9" type="primary">tpiA</name>
    <name evidence="11" type="ORF">FM105_08840</name>
</gene>
<dbReference type="InterPro" id="IPR035990">
    <property type="entry name" value="TIM_sf"/>
</dbReference>
<dbReference type="InterPro" id="IPR000652">
    <property type="entry name" value="Triosephosphate_isomerase"/>
</dbReference>
<evidence type="ECO:0000313" key="11">
    <source>
        <dbReference type="EMBL" id="SLM98368.1"/>
    </source>
</evidence>
<dbReference type="InterPro" id="IPR022896">
    <property type="entry name" value="TrioseP_Isoase_bac/euk"/>
</dbReference>
<dbReference type="GO" id="GO:0046166">
    <property type="term" value="P:glyceraldehyde-3-phosphate biosynthetic process"/>
    <property type="evidence" value="ECO:0007669"/>
    <property type="project" value="TreeGrafter"/>
</dbReference>
<evidence type="ECO:0000256" key="10">
    <source>
        <dbReference type="RuleBase" id="RU363013"/>
    </source>
</evidence>
<dbReference type="InterPro" id="IPR020861">
    <property type="entry name" value="Triosephosphate_isomerase_AS"/>
</dbReference>
<dbReference type="GO" id="GO:0006094">
    <property type="term" value="P:gluconeogenesis"/>
    <property type="evidence" value="ECO:0007669"/>
    <property type="project" value="UniProtKB-UniRule"/>
</dbReference>
<evidence type="ECO:0000313" key="12">
    <source>
        <dbReference type="Proteomes" id="UP000196581"/>
    </source>
</evidence>